<accession>A0A1B1A0E1</accession>
<dbReference type="AlphaFoldDB" id="A0A1B1A0E1"/>
<evidence type="ECO:0000313" key="2">
    <source>
        <dbReference type="EMBL" id="ANP40055.1"/>
    </source>
</evidence>
<proteinExistence type="predicted"/>
<gene>
    <name evidence="2" type="ORF">K529_004680</name>
</gene>
<evidence type="ECO:0000313" key="3">
    <source>
        <dbReference type="Proteomes" id="UP000013243"/>
    </source>
</evidence>
<dbReference type="KEGG" id="rmb:K529_004680"/>
<reference evidence="2 3" key="1">
    <citation type="journal article" date="2016" name="ISME J.">
        <title>Global occurrence and heterogeneity of the Roseobacter-clade species Ruegeria mobilis.</title>
        <authorList>
            <person name="Sonnenschein E."/>
            <person name="Gram L."/>
        </authorList>
    </citation>
    <scope>NUCLEOTIDE SEQUENCE [LARGE SCALE GENOMIC DNA]</scope>
    <source>
        <strain evidence="2 3">F1926</strain>
    </source>
</reference>
<feature type="chain" id="PRO_5008518269" evidence="1">
    <location>
        <begin position="25"/>
        <end position="335"/>
    </location>
</feature>
<dbReference type="GeneID" id="28249102"/>
<evidence type="ECO:0000256" key="1">
    <source>
        <dbReference type="SAM" id="SignalP"/>
    </source>
</evidence>
<dbReference type="RefSeq" id="WP_005615173.1">
    <property type="nucleotide sequence ID" value="NZ_CP015230.1"/>
</dbReference>
<dbReference type="InterPro" id="IPR009380">
    <property type="entry name" value="DUF1036"/>
</dbReference>
<dbReference type="STRING" id="1265309.K529_004680"/>
<feature type="signal peptide" evidence="1">
    <location>
        <begin position="1"/>
        <end position="24"/>
    </location>
</feature>
<dbReference type="EMBL" id="CP015230">
    <property type="protein sequence ID" value="ANP40055.1"/>
    <property type="molecule type" value="Genomic_DNA"/>
</dbReference>
<dbReference type="OrthoDB" id="9806840at2"/>
<keyword evidence="1" id="KW-0732">Signal</keyword>
<dbReference type="Proteomes" id="UP000013243">
    <property type="component" value="Chromosome"/>
</dbReference>
<protein>
    <submittedName>
        <fullName evidence="2">Transporter</fullName>
    </submittedName>
</protein>
<name>A0A1B1A0E1_9RHOB</name>
<sequence length="335" mass="37616">MSLPDLRLLLVLAISLVLPSVAQAALDLCNDTSDPQNVAIGYKNADSWVSEGWWQVPVGECAEVVPGVLPRRFYYLRVETEGWVFTDDKLGFCVDDDDFSISGDDSCARRGFRHENFARIDTGLETPDYSHSLSLNLKPADPDRAARIATHPQFVSEAVFQGCETEVASYSSFCTFIGTGRRFLVYDDGRTSSKLWQQMQEIPRGRRVELYGQREDLFDTTSELVLTALVVQSENRFDRLLASLQGLWLSTMDPNDSFRVSGAERINSYAGAETSVEYISLQDSCADYDGEGVFLYTWDNNAGTSLCYQITRISDEELALTYLPRGTELVYRREG</sequence>
<organism evidence="2 3">
    <name type="scientific">Tritonibacter mobilis F1926</name>
    <dbReference type="NCBI Taxonomy" id="1265309"/>
    <lineage>
        <taxon>Bacteria</taxon>
        <taxon>Pseudomonadati</taxon>
        <taxon>Pseudomonadota</taxon>
        <taxon>Alphaproteobacteria</taxon>
        <taxon>Rhodobacterales</taxon>
        <taxon>Paracoccaceae</taxon>
        <taxon>Tritonibacter</taxon>
    </lineage>
</organism>
<dbReference type="Pfam" id="PF06282">
    <property type="entry name" value="DUF1036"/>
    <property type="match status" value="1"/>
</dbReference>